<evidence type="ECO:0000313" key="1">
    <source>
        <dbReference type="EMBL" id="KPL77542.1"/>
    </source>
</evidence>
<evidence type="ECO:0000313" key="2">
    <source>
        <dbReference type="Proteomes" id="UP000050514"/>
    </source>
</evidence>
<comment type="caution">
    <text evidence="1">The sequence shown here is derived from an EMBL/GenBank/DDBJ whole genome shotgun (WGS) entry which is preliminary data.</text>
</comment>
<protein>
    <submittedName>
        <fullName evidence="1">Uncharacterized protein</fullName>
    </submittedName>
</protein>
<accession>A0A0P6XVR7</accession>
<keyword evidence="2" id="KW-1185">Reference proteome</keyword>
<organism evidence="1 2">
    <name type="scientific">Bellilinea caldifistulae</name>
    <dbReference type="NCBI Taxonomy" id="360411"/>
    <lineage>
        <taxon>Bacteria</taxon>
        <taxon>Bacillati</taxon>
        <taxon>Chloroflexota</taxon>
        <taxon>Anaerolineae</taxon>
        <taxon>Anaerolineales</taxon>
        <taxon>Anaerolineaceae</taxon>
        <taxon>Bellilinea</taxon>
    </lineage>
</organism>
<dbReference type="STRING" id="360411.AC812_03090"/>
<name>A0A0P6XVR7_9CHLR</name>
<dbReference type="EMBL" id="LGHJ01000009">
    <property type="protein sequence ID" value="KPL77542.1"/>
    <property type="molecule type" value="Genomic_DNA"/>
</dbReference>
<proteinExistence type="predicted"/>
<sequence>MLCTPSERLPLRLLENSRDNLYQARTEWAIHRLFMREIGNLKQGTALSQNCRLVSGVHKEHGCLEKKPILVSTDLNEYLDWPEVGQVFRLECKVWHEKG</sequence>
<reference evidence="1 2" key="1">
    <citation type="submission" date="2015-07" db="EMBL/GenBank/DDBJ databases">
        <title>Draft genome of Bellilinea caldifistulae DSM 17877.</title>
        <authorList>
            <person name="Hemp J."/>
            <person name="Ward L.M."/>
            <person name="Pace L.A."/>
            <person name="Fischer W.W."/>
        </authorList>
    </citation>
    <scope>NUCLEOTIDE SEQUENCE [LARGE SCALE GENOMIC DNA]</scope>
    <source>
        <strain evidence="1 2">GOMI-1</strain>
    </source>
</reference>
<dbReference type="Proteomes" id="UP000050514">
    <property type="component" value="Unassembled WGS sequence"/>
</dbReference>
<dbReference type="AlphaFoldDB" id="A0A0P6XVR7"/>
<gene>
    <name evidence="1" type="ORF">AC812_03090</name>
</gene>